<keyword evidence="4" id="KW-1185">Reference proteome</keyword>
<dbReference type="RefSeq" id="WP_108528525.1">
    <property type="nucleotide sequence ID" value="NZ_MUXF01000019.1"/>
</dbReference>
<dbReference type="Pfam" id="PF02627">
    <property type="entry name" value="CMD"/>
    <property type="match status" value="2"/>
</dbReference>
<feature type="domain" description="Carboxymuconolactone decarboxylase-like" evidence="2">
    <location>
        <begin position="154"/>
        <end position="214"/>
    </location>
</feature>
<dbReference type="SUPFAM" id="SSF69118">
    <property type="entry name" value="AhpD-like"/>
    <property type="match status" value="1"/>
</dbReference>
<feature type="signal peptide" evidence="1">
    <location>
        <begin position="1"/>
        <end position="21"/>
    </location>
</feature>
<dbReference type="Proteomes" id="UP000251311">
    <property type="component" value="Unassembled WGS sequence"/>
</dbReference>
<dbReference type="PANTHER" id="PTHR33570">
    <property type="entry name" value="4-CARBOXYMUCONOLACTONE DECARBOXYLASE FAMILY PROTEIN"/>
    <property type="match status" value="1"/>
</dbReference>
<dbReference type="InterPro" id="IPR029032">
    <property type="entry name" value="AhpD-like"/>
</dbReference>
<evidence type="ECO:0000313" key="3">
    <source>
        <dbReference type="EMBL" id="PUE64853.1"/>
    </source>
</evidence>
<gene>
    <name evidence="3" type="ORF">B0175_10635</name>
</gene>
<evidence type="ECO:0000256" key="1">
    <source>
        <dbReference type="SAM" id="SignalP"/>
    </source>
</evidence>
<reference evidence="3 4" key="1">
    <citation type="submission" date="2017-02" db="EMBL/GenBank/DDBJ databases">
        <title>Arcobacter lacus sp. nov., a new species isolated from reclaimed water.</title>
        <authorList>
            <person name="Figueras M.J."/>
            <person name="Perez-Cataluna A."/>
            <person name="Salas-Masso N."/>
        </authorList>
    </citation>
    <scope>NUCLEOTIDE SEQUENCE [LARGE SCALE GENOMIC DNA]</scope>
    <source>
        <strain evidence="3 4">RW43-9</strain>
    </source>
</reference>
<sequence>MKKILLTLICSLFTFLNISNAKELNLELLDKKDESIIEISALTTIGDTKKLEIALNKGLNYGLTKNEIKEILVQTYAYAGFPRSLGGIGTFMKVVEERTNKGIKDEIGKEASPIPNDLNKDEYGAKVRAALAGQDTIPNPSGYQLFSPIIDTFLKEHLFADIFARDILTHKQRELSTISVLATLGNVHGPLKFHLQASINTGWTKEQLKEFVKVIENSLDEQKALEVESVLKLI</sequence>
<dbReference type="PANTHER" id="PTHR33570:SF2">
    <property type="entry name" value="CARBOXYMUCONOLACTONE DECARBOXYLASE-LIKE DOMAIN-CONTAINING PROTEIN"/>
    <property type="match status" value="1"/>
</dbReference>
<protein>
    <submittedName>
        <fullName evidence="3">Carboxymuconolactone decarboxylase</fullName>
    </submittedName>
</protein>
<accession>A0ABX5JK87</accession>
<comment type="caution">
    <text evidence="3">The sequence shown here is derived from an EMBL/GenBank/DDBJ whole genome shotgun (WGS) entry which is preliminary data.</text>
</comment>
<dbReference type="InterPro" id="IPR052512">
    <property type="entry name" value="4CMD/NDH-1_regulator"/>
</dbReference>
<dbReference type="EMBL" id="MUXF01000019">
    <property type="protein sequence ID" value="PUE64853.1"/>
    <property type="molecule type" value="Genomic_DNA"/>
</dbReference>
<evidence type="ECO:0000259" key="2">
    <source>
        <dbReference type="Pfam" id="PF02627"/>
    </source>
</evidence>
<proteinExistence type="predicted"/>
<feature type="chain" id="PRO_5047466431" evidence="1">
    <location>
        <begin position="22"/>
        <end position="234"/>
    </location>
</feature>
<name>A0ABX5JK87_9BACT</name>
<keyword evidence="1" id="KW-0732">Signal</keyword>
<feature type="domain" description="Carboxymuconolactone decarboxylase-like" evidence="2">
    <location>
        <begin position="29"/>
        <end position="84"/>
    </location>
</feature>
<evidence type="ECO:0000313" key="4">
    <source>
        <dbReference type="Proteomes" id="UP000251311"/>
    </source>
</evidence>
<dbReference type="InterPro" id="IPR003779">
    <property type="entry name" value="CMD-like"/>
</dbReference>
<organism evidence="3 4">
    <name type="scientific">Arcobacter lacus</name>
    <dbReference type="NCBI Taxonomy" id="1912876"/>
    <lineage>
        <taxon>Bacteria</taxon>
        <taxon>Pseudomonadati</taxon>
        <taxon>Campylobacterota</taxon>
        <taxon>Epsilonproteobacteria</taxon>
        <taxon>Campylobacterales</taxon>
        <taxon>Arcobacteraceae</taxon>
        <taxon>Arcobacter</taxon>
    </lineage>
</organism>
<dbReference type="Gene3D" id="1.20.1290.10">
    <property type="entry name" value="AhpD-like"/>
    <property type="match status" value="1"/>
</dbReference>